<dbReference type="Pfam" id="PF03619">
    <property type="entry name" value="Solute_trans_a"/>
    <property type="match status" value="3"/>
</dbReference>
<evidence type="ECO:0000256" key="1">
    <source>
        <dbReference type="ARBA" id="ARBA00004141"/>
    </source>
</evidence>
<keyword evidence="2 5" id="KW-0812">Transmembrane</keyword>
<sequence length="1000" mass="114309">MTRKIIDAEGVVNLINVVKSSEFRWTILIAAVFVFISLTFSVFLLLQHLSAYKNPEEQKFLLGIVLMVPSYAVESVSDLVNSMCLILFFRFSMIASHCLMPMFVSMLNPSIGVEIEIIRDCYEAFAMYCFGRYLIACLVKILLSICELLLLKYVSIGSNDILLYLLQGGEKRAINFMEREGRASLKSPLLEQHSDKGIIKHIFPMNLFLEPWQLGQRVYLIIKAGIVQYMIIKALTSVLAVVLEAFDVYCEGEFNWRCGYPYVAVVLNFSQTWALYCLVQFYEITKKELAHIHPLAKFLTFKSIVFLTWWQGVAIAILCSFGLVRSPVAQQLEFKSSIQDFIICIEMGIASMVHLYVFPSEPYELMGDLFVGDFSVLGDYSSDCPLDPDEVRDSERPTKLRLPQPDYDVMNKTASRESVRDVLVGGKDYVGFPDIFWYVKLIHLLCFLIVSDLRFTVNQAVVPVEKGITRFNERLHKISENIKKADKDHGTKDDSCINKDRVIRGIDDPLLNECFSDIGGVKKKRHRRSYTCVEIGGDQNLRFDKYQVRGSRDIGGVKKKRHRRSYTCVEIGGEIGSDQNLRFDKYQLKYVSIGSNDILLYLLQGGEKRAINFMEREGRASLKSPLLEQHSDKGIIKHIFPMNLFLEPWQLGQRVYLIIKAGIVQYMIIKALTSVLAVVLEAFDVYCEGEFNWGCGYPYVAVVLNFSQTWALYCLVQFYEITKKELAHIHPLAKFLTFKSIVFLTWWQGVAIAFLCSFGLVRSPVAQQLEFKSSIQDFIICIEMGIASMVHLYVFPSEPYELMGDLFVGDFSVLGDYSSDCPLDPDEVRDSERPTKLRLPQPDYDVMNKTAIRESVRDVFVGGKDYIVSDLRFTVNQAVVPVEKGITRFNERLHKISENIKKADKDHGTKDDSCINKDRVIRGIDDPLLNECFSDIGGVKKKRHRRSYTCVEIGGEIGSDQNLRFDKYQMYKKKKMISQNSTLFFVVSDQEDALVCQCVL</sequence>
<feature type="transmembrane region" description="Helical" evidence="5">
    <location>
        <begin position="740"/>
        <end position="761"/>
    </location>
</feature>
<dbReference type="EMBL" id="PKPP01004715">
    <property type="protein sequence ID" value="PWA63106.1"/>
    <property type="molecule type" value="Genomic_DNA"/>
</dbReference>
<feature type="transmembrane region" description="Helical" evidence="5">
    <location>
        <begin position="23"/>
        <end position="46"/>
    </location>
</feature>
<evidence type="ECO:0000313" key="7">
    <source>
        <dbReference type="Proteomes" id="UP000245207"/>
    </source>
</evidence>
<keyword evidence="7" id="KW-1185">Reference proteome</keyword>
<keyword evidence="3 5" id="KW-1133">Transmembrane helix</keyword>
<feature type="transmembrane region" description="Helical" evidence="5">
    <location>
        <begin position="262"/>
        <end position="282"/>
    </location>
</feature>
<evidence type="ECO:0000313" key="6">
    <source>
        <dbReference type="EMBL" id="PWA63106.1"/>
    </source>
</evidence>
<comment type="caution">
    <text evidence="6">The sequence shown here is derived from an EMBL/GenBank/DDBJ whole genome shotgun (WGS) entry which is preliminary data.</text>
</comment>
<dbReference type="OrthoDB" id="5348404at2759"/>
<accession>A0A2U1MPF8</accession>
<dbReference type="PANTHER" id="PTHR23423">
    <property type="entry name" value="ORGANIC SOLUTE TRANSPORTER-RELATED"/>
    <property type="match status" value="1"/>
</dbReference>
<gene>
    <name evidence="6" type="ORF">CTI12_AA357190</name>
</gene>
<organism evidence="6 7">
    <name type="scientific">Artemisia annua</name>
    <name type="common">Sweet wormwood</name>
    <dbReference type="NCBI Taxonomy" id="35608"/>
    <lineage>
        <taxon>Eukaryota</taxon>
        <taxon>Viridiplantae</taxon>
        <taxon>Streptophyta</taxon>
        <taxon>Embryophyta</taxon>
        <taxon>Tracheophyta</taxon>
        <taxon>Spermatophyta</taxon>
        <taxon>Magnoliopsida</taxon>
        <taxon>eudicotyledons</taxon>
        <taxon>Gunneridae</taxon>
        <taxon>Pentapetalae</taxon>
        <taxon>asterids</taxon>
        <taxon>campanulids</taxon>
        <taxon>Asterales</taxon>
        <taxon>Asteraceae</taxon>
        <taxon>Asteroideae</taxon>
        <taxon>Anthemideae</taxon>
        <taxon>Artemisiinae</taxon>
        <taxon>Artemisia</taxon>
    </lineage>
</organism>
<protein>
    <submittedName>
        <fullName evidence="6">Organic solute transporter Ost-alpha</fullName>
    </submittedName>
</protein>
<feature type="transmembrane region" description="Helical" evidence="5">
    <location>
        <begin position="303"/>
        <end position="324"/>
    </location>
</feature>
<reference evidence="6 7" key="1">
    <citation type="journal article" date="2018" name="Mol. Plant">
        <title>The genome of Artemisia annua provides insight into the evolution of Asteraceae family and artemisinin biosynthesis.</title>
        <authorList>
            <person name="Shen Q."/>
            <person name="Zhang L."/>
            <person name="Liao Z."/>
            <person name="Wang S."/>
            <person name="Yan T."/>
            <person name="Shi P."/>
            <person name="Liu M."/>
            <person name="Fu X."/>
            <person name="Pan Q."/>
            <person name="Wang Y."/>
            <person name="Lv Z."/>
            <person name="Lu X."/>
            <person name="Zhang F."/>
            <person name="Jiang W."/>
            <person name="Ma Y."/>
            <person name="Chen M."/>
            <person name="Hao X."/>
            <person name="Li L."/>
            <person name="Tang Y."/>
            <person name="Lv G."/>
            <person name="Zhou Y."/>
            <person name="Sun X."/>
            <person name="Brodelius P.E."/>
            <person name="Rose J.K.C."/>
            <person name="Tang K."/>
        </authorList>
    </citation>
    <scope>NUCLEOTIDE SEQUENCE [LARGE SCALE GENOMIC DNA]</scope>
    <source>
        <strain evidence="7">cv. Huhao1</strain>
        <tissue evidence="6">Leaf</tissue>
    </source>
</reference>
<feature type="transmembrane region" description="Helical" evidence="5">
    <location>
        <begin position="336"/>
        <end position="358"/>
    </location>
</feature>
<dbReference type="GO" id="GO:0016020">
    <property type="term" value="C:membrane"/>
    <property type="evidence" value="ECO:0007669"/>
    <property type="project" value="UniProtKB-SubCell"/>
</dbReference>
<keyword evidence="4 5" id="KW-0472">Membrane</keyword>
<evidence type="ECO:0000256" key="2">
    <source>
        <dbReference type="ARBA" id="ARBA00022692"/>
    </source>
</evidence>
<dbReference type="STRING" id="35608.A0A2U1MPF8"/>
<proteinExistence type="predicted"/>
<evidence type="ECO:0000256" key="4">
    <source>
        <dbReference type="ARBA" id="ARBA00023136"/>
    </source>
</evidence>
<feature type="transmembrane region" description="Helical" evidence="5">
    <location>
        <begin position="79"/>
        <end position="104"/>
    </location>
</feature>
<name>A0A2U1MPF8_ARTAN</name>
<feature type="transmembrane region" description="Helical" evidence="5">
    <location>
        <begin position="218"/>
        <end position="242"/>
    </location>
</feature>
<comment type="subcellular location">
    <subcellularLocation>
        <location evidence="1">Membrane</location>
        <topology evidence="1">Multi-pass membrane protein</topology>
    </subcellularLocation>
</comment>
<dbReference type="AlphaFoldDB" id="A0A2U1MPF8"/>
<dbReference type="Proteomes" id="UP000245207">
    <property type="component" value="Unassembled WGS sequence"/>
</dbReference>
<evidence type="ECO:0000256" key="3">
    <source>
        <dbReference type="ARBA" id="ARBA00022989"/>
    </source>
</evidence>
<feature type="transmembrane region" description="Helical" evidence="5">
    <location>
        <begin position="699"/>
        <end position="719"/>
    </location>
</feature>
<feature type="transmembrane region" description="Helical" evidence="5">
    <location>
        <begin position="125"/>
        <end position="143"/>
    </location>
</feature>
<dbReference type="SMART" id="SM01417">
    <property type="entry name" value="Solute_trans_a"/>
    <property type="match status" value="2"/>
</dbReference>
<evidence type="ECO:0000256" key="5">
    <source>
        <dbReference type="SAM" id="Phobius"/>
    </source>
</evidence>
<dbReference type="InterPro" id="IPR005178">
    <property type="entry name" value="Ostalpha/TMEM184C"/>
</dbReference>
<feature type="transmembrane region" description="Helical" evidence="5">
    <location>
        <begin position="655"/>
        <end position="679"/>
    </location>
</feature>